<sequence length="214" mass="24480">MYGSTHQLKFIKILSSQKQRIPWEYWPQPHYSSQRNAYFQIVQWLNSNGSDCSNTHPNYGCADVESNVTQLMLTMERKYSALLSLTYTPRDSGSGTLVGDILRVAGFKNKAPQFKFTQLPWKPEITQWIKDGEEEKKDERKIIIISSSNMRAGASICQSFKPSTIVYSMTREPFISPNRNGHGLELPYIKHDHGYDEDVADTDEEDDTKDSLGC</sequence>
<protein>
    <submittedName>
        <fullName evidence="1">Uncharacterized protein</fullName>
    </submittedName>
</protein>
<accession>A0AAN9Q6I1</accession>
<comment type="caution">
    <text evidence="1">The sequence shown here is derived from an EMBL/GenBank/DDBJ whole genome shotgun (WGS) entry which is preliminary data.</text>
</comment>
<dbReference type="AlphaFoldDB" id="A0AAN9Q6I1"/>
<dbReference type="Proteomes" id="UP001367508">
    <property type="component" value="Unassembled WGS sequence"/>
</dbReference>
<dbReference type="EMBL" id="JAYMYQ010000006">
    <property type="protein sequence ID" value="KAK7323946.1"/>
    <property type="molecule type" value="Genomic_DNA"/>
</dbReference>
<keyword evidence="2" id="KW-1185">Reference proteome</keyword>
<organism evidence="1 2">
    <name type="scientific">Canavalia gladiata</name>
    <name type="common">Sword bean</name>
    <name type="synonym">Dolichos gladiatus</name>
    <dbReference type="NCBI Taxonomy" id="3824"/>
    <lineage>
        <taxon>Eukaryota</taxon>
        <taxon>Viridiplantae</taxon>
        <taxon>Streptophyta</taxon>
        <taxon>Embryophyta</taxon>
        <taxon>Tracheophyta</taxon>
        <taxon>Spermatophyta</taxon>
        <taxon>Magnoliopsida</taxon>
        <taxon>eudicotyledons</taxon>
        <taxon>Gunneridae</taxon>
        <taxon>Pentapetalae</taxon>
        <taxon>rosids</taxon>
        <taxon>fabids</taxon>
        <taxon>Fabales</taxon>
        <taxon>Fabaceae</taxon>
        <taxon>Papilionoideae</taxon>
        <taxon>50 kb inversion clade</taxon>
        <taxon>NPAAA clade</taxon>
        <taxon>indigoferoid/millettioid clade</taxon>
        <taxon>Phaseoleae</taxon>
        <taxon>Canavalia</taxon>
    </lineage>
</organism>
<evidence type="ECO:0000313" key="1">
    <source>
        <dbReference type="EMBL" id="KAK7323946.1"/>
    </source>
</evidence>
<evidence type="ECO:0000313" key="2">
    <source>
        <dbReference type="Proteomes" id="UP001367508"/>
    </source>
</evidence>
<reference evidence="1 2" key="1">
    <citation type="submission" date="2024-01" db="EMBL/GenBank/DDBJ databases">
        <title>The genomes of 5 underutilized Papilionoideae crops provide insights into root nodulation and disease resistanc.</title>
        <authorList>
            <person name="Jiang F."/>
        </authorList>
    </citation>
    <scope>NUCLEOTIDE SEQUENCE [LARGE SCALE GENOMIC DNA]</scope>
    <source>
        <strain evidence="1">LVBAO_FW01</strain>
        <tissue evidence="1">Leaves</tissue>
    </source>
</reference>
<proteinExistence type="predicted"/>
<gene>
    <name evidence="1" type="ORF">VNO77_27448</name>
</gene>
<name>A0AAN9Q6I1_CANGL</name>